<gene>
    <name evidence="1" type="ORF">PJIAN_1427</name>
</gene>
<reference evidence="2" key="1">
    <citation type="submission" date="2016-04" db="EMBL/GenBank/DDBJ databases">
        <title>Draft genome sequence of Paludibacter jiangxiensis strain NM7.</title>
        <authorList>
            <person name="Qiu Y."/>
            <person name="Matsuura N."/>
            <person name="Ohashi A."/>
            <person name="Tourlousse M.D."/>
            <person name="Sekiguchi Y."/>
        </authorList>
    </citation>
    <scope>NUCLEOTIDE SEQUENCE [LARGE SCALE GENOMIC DNA]</scope>
    <source>
        <strain evidence="2">NM7</strain>
    </source>
</reference>
<evidence type="ECO:0000313" key="2">
    <source>
        <dbReference type="Proteomes" id="UP000076586"/>
    </source>
</evidence>
<dbReference type="GO" id="GO:0005829">
    <property type="term" value="C:cytosol"/>
    <property type="evidence" value="ECO:0007669"/>
    <property type="project" value="TreeGrafter"/>
</dbReference>
<reference evidence="2" key="2">
    <citation type="journal article" date="2017" name="Genome Announc.">
        <title>Draft genome sequence of Paludibacter jiangxiensis NM7(T), a propionate-producing fermentative bacterium.</title>
        <authorList>
            <person name="Qiu Y.-L."/>
            <person name="Tourlousse D.M."/>
            <person name="Matsuura N."/>
            <person name="Ohashi A."/>
            <person name="Sekiguchi Y."/>
        </authorList>
    </citation>
    <scope>NUCLEOTIDE SEQUENCE [LARGE SCALE GENOMIC DNA]</scope>
    <source>
        <strain evidence="2">NM7</strain>
    </source>
</reference>
<organism evidence="1 2">
    <name type="scientific">Paludibacter jiangxiensis</name>
    <dbReference type="NCBI Taxonomy" id="681398"/>
    <lineage>
        <taxon>Bacteria</taxon>
        <taxon>Pseudomonadati</taxon>
        <taxon>Bacteroidota</taxon>
        <taxon>Bacteroidia</taxon>
        <taxon>Bacteroidales</taxon>
        <taxon>Paludibacteraceae</taxon>
        <taxon>Paludibacter</taxon>
    </lineage>
</organism>
<proteinExistence type="predicted"/>
<keyword evidence="2" id="KW-1185">Reference proteome</keyword>
<evidence type="ECO:0000313" key="1">
    <source>
        <dbReference type="EMBL" id="GAT61841.1"/>
    </source>
</evidence>
<protein>
    <submittedName>
        <fullName evidence="1">Enamine deaminase RidA, YjgF/YER057c/UK114 family</fullName>
    </submittedName>
</protein>
<dbReference type="SUPFAM" id="SSF55298">
    <property type="entry name" value="YjgF-like"/>
    <property type="match status" value="2"/>
</dbReference>
<name>A0A170YIU0_9BACT</name>
<dbReference type="STRING" id="681398.PJIAN_1427"/>
<dbReference type="Gene3D" id="3.30.1330.40">
    <property type="entry name" value="RutC-like"/>
    <property type="match status" value="2"/>
</dbReference>
<dbReference type="EMBL" id="BDCR01000001">
    <property type="protein sequence ID" value="GAT61841.1"/>
    <property type="molecule type" value="Genomic_DNA"/>
</dbReference>
<dbReference type="GO" id="GO:0019239">
    <property type="term" value="F:deaminase activity"/>
    <property type="evidence" value="ECO:0007669"/>
    <property type="project" value="TreeGrafter"/>
</dbReference>
<sequence length="380" mass="42687">MNYSVIRYDDLSVKATCSIYRKPNQAAVLHAILELTESAFPAGKQFDCLHLGMSRILSESAFRDVALVWKRYFVSDVANQAEYLPAGGDEAVSLVQQPPLSGSKVVLWLCGIENVSLGKMQGNGTLVKRPHYSHVFHAQLHEQAGTVEQQTKSVFDAYGTYLNKLNACLESNCIRTWLFVKDVDRQYAGMVTARKTFFEKENLTLQTHYIASTGIEGRHIHPEVLVLMDAYAVLGLKKEQIQYLKGSSHLNSTSEYGVTFERGTAVLYGDRCHVYISGTASIDNNGDILYLRDIEKQTARVLENISVLLEEAGCDMKDVAHLLIYLRDVADYAFVHSYMQAHYPSIPKVILLAPVCRPGWLIEIECVAIKEMSNPQFYPF</sequence>
<dbReference type="InterPro" id="IPR006175">
    <property type="entry name" value="YjgF/YER057c/UK114"/>
</dbReference>
<dbReference type="InterPro" id="IPR035959">
    <property type="entry name" value="RutC-like_sf"/>
</dbReference>
<accession>A0A170YIU0</accession>
<dbReference type="PANTHER" id="PTHR11803">
    <property type="entry name" value="2-IMINOBUTANOATE/2-IMINOPROPANOATE DEAMINASE RIDA"/>
    <property type="match status" value="1"/>
</dbReference>
<comment type="caution">
    <text evidence="1">The sequence shown here is derived from an EMBL/GenBank/DDBJ whole genome shotgun (WGS) entry which is preliminary data.</text>
</comment>
<dbReference type="PANTHER" id="PTHR11803:SF39">
    <property type="entry name" value="2-IMINOBUTANOATE_2-IMINOPROPANOATE DEAMINASE"/>
    <property type="match status" value="1"/>
</dbReference>
<dbReference type="Proteomes" id="UP000076586">
    <property type="component" value="Unassembled WGS sequence"/>
</dbReference>
<dbReference type="Pfam" id="PF01042">
    <property type="entry name" value="Ribonuc_L-PSP"/>
    <property type="match status" value="1"/>
</dbReference>
<dbReference type="AlphaFoldDB" id="A0A170YIU0"/>